<keyword evidence="1" id="KW-0175">Coiled coil</keyword>
<proteinExistence type="predicted"/>
<evidence type="ECO:0000313" key="4">
    <source>
        <dbReference type="Proteomes" id="UP001239680"/>
    </source>
</evidence>
<sequence>MDPELTGSETSLDDAVEAFMKSTPDEEALAGVEVEDEEEEVSTEAETAEDDGGEDEGDGSEAAEEGEGDEDPAPKVAEDDAEVVVTVDGKEQKFAVKDLKALAAQKTQLETTAAALAAQRRVMETQGLYLAKVLDDRFKAAKEKVEKYKDVDLFRASRELDPEEFDALRAAKESAESELKALEIEGKEFVQRSRDAHQRLLREQAKESMKVIAKAIPDWNDALYDQIRTYAVAQGMDRDTVNTIVDPGAIVMMNKARLYDLAQEKKTEVKEKVAKAPTKVLKKSETVDREASAVQKLRKAAAASGSVDDVAEAFFAATKK</sequence>
<dbReference type="Proteomes" id="UP001239680">
    <property type="component" value="Unassembled WGS sequence"/>
</dbReference>
<reference evidence="3 4" key="1">
    <citation type="submission" date="2023-08" db="EMBL/GenBank/DDBJ databases">
        <title>Characterization of two Paracoccaceae strains isolated from Phycosphere and proposal of Xinfangfangia lacusdiani sp. nov.</title>
        <authorList>
            <person name="Deng Y."/>
            <person name="Zhang Y.Q."/>
        </authorList>
    </citation>
    <scope>NUCLEOTIDE SEQUENCE [LARGE SCALE GENOMIC DNA]</scope>
    <source>
        <strain evidence="3 4">CPCC 101601</strain>
    </source>
</reference>
<evidence type="ECO:0008006" key="5">
    <source>
        <dbReference type="Google" id="ProtNLM"/>
    </source>
</evidence>
<keyword evidence="4" id="KW-1185">Reference proteome</keyword>
<organism evidence="3 4">
    <name type="scientific">Pseudogemmobacter lacusdianii</name>
    <dbReference type="NCBI Taxonomy" id="3069608"/>
    <lineage>
        <taxon>Bacteria</taxon>
        <taxon>Pseudomonadati</taxon>
        <taxon>Pseudomonadota</taxon>
        <taxon>Alphaproteobacteria</taxon>
        <taxon>Rhodobacterales</taxon>
        <taxon>Paracoccaceae</taxon>
        <taxon>Pseudogemmobacter</taxon>
    </lineage>
</organism>
<evidence type="ECO:0000256" key="1">
    <source>
        <dbReference type="SAM" id="Coils"/>
    </source>
</evidence>
<feature type="coiled-coil region" evidence="1">
    <location>
        <begin position="99"/>
        <end position="192"/>
    </location>
</feature>
<feature type="compositionally biased region" description="Acidic residues" evidence="2">
    <location>
        <begin position="25"/>
        <end position="71"/>
    </location>
</feature>
<evidence type="ECO:0000256" key="2">
    <source>
        <dbReference type="SAM" id="MobiDB-lite"/>
    </source>
</evidence>
<dbReference type="RefSeq" id="WP_306680451.1">
    <property type="nucleotide sequence ID" value="NZ_JAVDBT010000008.1"/>
</dbReference>
<dbReference type="EMBL" id="JAVDBT010000008">
    <property type="protein sequence ID" value="MDQ2066741.1"/>
    <property type="molecule type" value="Genomic_DNA"/>
</dbReference>
<name>A0ABU0VYB2_9RHOB</name>
<feature type="region of interest" description="Disordered" evidence="2">
    <location>
        <begin position="1"/>
        <end position="79"/>
    </location>
</feature>
<evidence type="ECO:0000313" key="3">
    <source>
        <dbReference type="EMBL" id="MDQ2066741.1"/>
    </source>
</evidence>
<gene>
    <name evidence="3" type="ORF">Q9295_10160</name>
</gene>
<comment type="caution">
    <text evidence="3">The sequence shown here is derived from an EMBL/GenBank/DDBJ whole genome shotgun (WGS) entry which is preliminary data.</text>
</comment>
<accession>A0ABU0VYB2</accession>
<protein>
    <recommendedName>
        <fullName evidence="5">Scaffolding protein</fullName>
    </recommendedName>
</protein>